<feature type="transmembrane region" description="Helical" evidence="13">
    <location>
        <begin position="166"/>
        <end position="185"/>
    </location>
</feature>
<dbReference type="Proteomes" id="UP001233999">
    <property type="component" value="Unassembled WGS sequence"/>
</dbReference>
<gene>
    <name evidence="16" type="ORF">L9F63_022651</name>
</gene>
<dbReference type="InterPro" id="IPR019594">
    <property type="entry name" value="Glu/Gly-bd"/>
</dbReference>
<dbReference type="PANTHER" id="PTHR42643">
    <property type="entry name" value="IONOTROPIC RECEPTOR 20A-RELATED"/>
    <property type="match status" value="1"/>
</dbReference>
<dbReference type="Pfam" id="PF00060">
    <property type="entry name" value="Lig_chan"/>
    <property type="match status" value="1"/>
</dbReference>
<evidence type="ECO:0000256" key="7">
    <source>
        <dbReference type="ARBA" id="ARBA00023065"/>
    </source>
</evidence>
<evidence type="ECO:0000259" key="15">
    <source>
        <dbReference type="Pfam" id="PF10613"/>
    </source>
</evidence>
<evidence type="ECO:0000256" key="1">
    <source>
        <dbReference type="ARBA" id="ARBA00004651"/>
    </source>
</evidence>
<feature type="domain" description="Ionotropic glutamate receptor L-glutamate and glycine-binding" evidence="15">
    <location>
        <begin position="70"/>
        <end position="150"/>
    </location>
</feature>
<dbReference type="Gene3D" id="1.10.287.70">
    <property type="match status" value="1"/>
</dbReference>
<sequence>MSDFVWLVFLESDSVEEIFEELNVPVDCVLLVAQREGTRVMLNEIYRLDRTLPPANVQQKKVSASSRFFDLIWQSLELDLNFTSKYYEVPNNSFGTLMKNGSWSGLMGMLQRREVQASNTAIMMSSSRVLAADFMVPVLDIKTFLVMRQPSSLVPGWNAYLQPLSSSVWCTVLATVLVISSLLSLTRHMNQPILLVLGVFCGQGHDVTDKPTSVRIVFLITYLTATVLLVCFSGSLIGHLTFQQPALPFTNFEEFLQDDTYDLGMIPRSAKLDYFKARLRRVCSDSYVHVIASHNLMGVTNVNCTITAVPDAFFPGFIAFAVPKRSSFLKLLNYRLTKILECGVLKALQHRFNYKFVKETSIDSHNSISCKEVAVLFVLLAAGISLSLLIFFLEIVYKKCQR</sequence>
<feature type="domain" description="Ionotropic glutamate receptor C-terminal" evidence="14">
    <location>
        <begin position="189"/>
        <end position="384"/>
    </location>
</feature>
<comment type="subcellular location">
    <subcellularLocation>
        <location evidence="1">Cell membrane</location>
        <topology evidence="1">Multi-pass membrane protein</topology>
    </subcellularLocation>
</comment>
<protein>
    <recommendedName>
        <fullName evidence="18">Ionotropic glutamate receptor L-glutamate and glycine-binding domain-containing protein</fullName>
    </recommendedName>
</protein>
<keyword evidence="11" id="KW-1071">Ligand-gated ion channel</keyword>
<proteinExistence type="inferred from homology"/>
<dbReference type="InterPro" id="IPR052192">
    <property type="entry name" value="Insect_Ionotropic_Sensory_Rcpt"/>
</dbReference>
<keyword evidence="12" id="KW-0407">Ion channel</keyword>
<dbReference type="InterPro" id="IPR001320">
    <property type="entry name" value="Iontro_rcpt_C"/>
</dbReference>
<dbReference type="GO" id="GO:0015276">
    <property type="term" value="F:ligand-gated monoatomic ion channel activity"/>
    <property type="evidence" value="ECO:0007669"/>
    <property type="project" value="InterPro"/>
</dbReference>
<dbReference type="EMBL" id="JASPKZ010007692">
    <property type="protein sequence ID" value="KAJ9582993.1"/>
    <property type="molecule type" value="Genomic_DNA"/>
</dbReference>
<comment type="similarity">
    <text evidence="2">Belongs to the glutamate-gated ion channel (TC 1.A.10.1) family.</text>
</comment>
<dbReference type="GO" id="GO:0050906">
    <property type="term" value="P:detection of stimulus involved in sensory perception"/>
    <property type="evidence" value="ECO:0007669"/>
    <property type="project" value="UniProtKB-ARBA"/>
</dbReference>
<evidence type="ECO:0000256" key="9">
    <source>
        <dbReference type="ARBA" id="ARBA00023170"/>
    </source>
</evidence>
<evidence type="ECO:0000313" key="16">
    <source>
        <dbReference type="EMBL" id="KAJ9582993.1"/>
    </source>
</evidence>
<evidence type="ECO:0000313" key="17">
    <source>
        <dbReference type="Proteomes" id="UP001233999"/>
    </source>
</evidence>
<evidence type="ECO:0000256" key="5">
    <source>
        <dbReference type="ARBA" id="ARBA00022692"/>
    </source>
</evidence>
<keyword evidence="5 13" id="KW-0812">Transmembrane</keyword>
<dbReference type="GO" id="GO:0005886">
    <property type="term" value="C:plasma membrane"/>
    <property type="evidence" value="ECO:0007669"/>
    <property type="project" value="UniProtKB-SubCell"/>
</dbReference>
<keyword evidence="17" id="KW-1185">Reference proteome</keyword>
<feature type="transmembrane region" description="Helical" evidence="13">
    <location>
        <begin position="373"/>
        <end position="397"/>
    </location>
</feature>
<evidence type="ECO:0000259" key="14">
    <source>
        <dbReference type="Pfam" id="PF00060"/>
    </source>
</evidence>
<reference evidence="16" key="1">
    <citation type="journal article" date="2023" name="IScience">
        <title>Live-bearing cockroach genome reveals convergent evolutionary mechanisms linked to viviparity in insects and beyond.</title>
        <authorList>
            <person name="Fouks B."/>
            <person name="Harrison M.C."/>
            <person name="Mikhailova A.A."/>
            <person name="Marchal E."/>
            <person name="English S."/>
            <person name="Carruthers M."/>
            <person name="Jennings E.C."/>
            <person name="Chiamaka E.L."/>
            <person name="Frigard R.A."/>
            <person name="Pippel M."/>
            <person name="Attardo G.M."/>
            <person name="Benoit J.B."/>
            <person name="Bornberg-Bauer E."/>
            <person name="Tobe S.S."/>
        </authorList>
    </citation>
    <scope>NUCLEOTIDE SEQUENCE</scope>
    <source>
        <strain evidence="16">Stay&amp;Tobe</strain>
    </source>
</reference>
<evidence type="ECO:0000256" key="4">
    <source>
        <dbReference type="ARBA" id="ARBA00022475"/>
    </source>
</evidence>
<dbReference type="Gene3D" id="3.40.190.10">
    <property type="entry name" value="Periplasmic binding protein-like II"/>
    <property type="match status" value="1"/>
</dbReference>
<keyword evidence="9" id="KW-0675">Receptor</keyword>
<evidence type="ECO:0008006" key="18">
    <source>
        <dbReference type="Google" id="ProtNLM"/>
    </source>
</evidence>
<name>A0AAD7ZM29_DIPPU</name>
<feature type="transmembrane region" description="Helical" evidence="13">
    <location>
        <begin position="216"/>
        <end position="242"/>
    </location>
</feature>
<evidence type="ECO:0000256" key="8">
    <source>
        <dbReference type="ARBA" id="ARBA00023136"/>
    </source>
</evidence>
<keyword evidence="4" id="KW-1003">Cell membrane</keyword>
<accession>A0AAD7ZM29</accession>
<keyword evidence="3" id="KW-0813">Transport</keyword>
<keyword evidence="7" id="KW-0406">Ion transport</keyword>
<evidence type="ECO:0000256" key="10">
    <source>
        <dbReference type="ARBA" id="ARBA00023180"/>
    </source>
</evidence>
<keyword evidence="6 13" id="KW-1133">Transmembrane helix</keyword>
<dbReference type="SUPFAM" id="SSF53850">
    <property type="entry name" value="Periplasmic binding protein-like II"/>
    <property type="match status" value="1"/>
</dbReference>
<evidence type="ECO:0000256" key="6">
    <source>
        <dbReference type="ARBA" id="ARBA00022989"/>
    </source>
</evidence>
<keyword evidence="8 13" id="KW-0472">Membrane</keyword>
<dbReference type="PANTHER" id="PTHR42643:SF32">
    <property type="entry name" value="IONOTROPIC RECEPTOR 31A, ISOFORM C-RELATED"/>
    <property type="match status" value="1"/>
</dbReference>
<reference evidence="16" key="2">
    <citation type="submission" date="2023-05" db="EMBL/GenBank/DDBJ databases">
        <authorList>
            <person name="Fouks B."/>
        </authorList>
    </citation>
    <scope>NUCLEOTIDE SEQUENCE</scope>
    <source>
        <strain evidence="16">Stay&amp;Tobe</strain>
        <tissue evidence="16">Testes</tissue>
    </source>
</reference>
<comment type="caution">
    <text evidence="16">The sequence shown here is derived from an EMBL/GenBank/DDBJ whole genome shotgun (WGS) entry which is preliminary data.</text>
</comment>
<evidence type="ECO:0000256" key="3">
    <source>
        <dbReference type="ARBA" id="ARBA00022448"/>
    </source>
</evidence>
<dbReference type="Pfam" id="PF10613">
    <property type="entry name" value="Lig_chan-Glu_bd"/>
    <property type="match status" value="1"/>
</dbReference>
<evidence type="ECO:0000256" key="12">
    <source>
        <dbReference type="ARBA" id="ARBA00023303"/>
    </source>
</evidence>
<evidence type="ECO:0000256" key="13">
    <source>
        <dbReference type="SAM" id="Phobius"/>
    </source>
</evidence>
<organism evidence="16 17">
    <name type="scientific">Diploptera punctata</name>
    <name type="common">Pacific beetle cockroach</name>
    <dbReference type="NCBI Taxonomy" id="6984"/>
    <lineage>
        <taxon>Eukaryota</taxon>
        <taxon>Metazoa</taxon>
        <taxon>Ecdysozoa</taxon>
        <taxon>Arthropoda</taxon>
        <taxon>Hexapoda</taxon>
        <taxon>Insecta</taxon>
        <taxon>Pterygota</taxon>
        <taxon>Neoptera</taxon>
        <taxon>Polyneoptera</taxon>
        <taxon>Dictyoptera</taxon>
        <taxon>Blattodea</taxon>
        <taxon>Blaberoidea</taxon>
        <taxon>Blaberidae</taxon>
        <taxon>Diplopterinae</taxon>
        <taxon>Diploptera</taxon>
    </lineage>
</organism>
<keyword evidence="10" id="KW-0325">Glycoprotein</keyword>
<dbReference type="AlphaFoldDB" id="A0AAD7ZM29"/>
<evidence type="ECO:0000256" key="11">
    <source>
        <dbReference type="ARBA" id="ARBA00023286"/>
    </source>
</evidence>
<evidence type="ECO:0000256" key="2">
    <source>
        <dbReference type="ARBA" id="ARBA00008685"/>
    </source>
</evidence>